<evidence type="ECO:0000256" key="6">
    <source>
        <dbReference type="SAM" id="Phobius"/>
    </source>
</evidence>
<accession>A0ABT4GIY4</accession>
<keyword evidence="9" id="KW-1185">Reference proteome</keyword>
<evidence type="ECO:0000256" key="4">
    <source>
        <dbReference type="ARBA" id="ARBA00023157"/>
    </source>
</evidence>
<keyword evidence="4" id="KW-1015">Disulfide bond</keyword>
<keyword evidence="6" id="KW-0472">Membrane</keyword>
<dbReference type="Pfam" id="PF13462">
    <property type="entry name" value="Thioredoxin_4"/>
    <property type="match status" value="1"/>
</dbReference>
<dbReference type="InterPro" id="IPR036249">
    <property type="entry name" value="Thioredoxin-like_sf"/>
</dbReference>
<proteinExistence type="inferred from homology"/>
<evidence type="ECO:0000256" key="2">
    <source>
        <dbReference type="ARBA" id="ARBA00022729"/>
    </source>
</evidence>
<dbReference type="InterPro" id="IPR012336">
    <property type="entry name" value="Thioredoxin-like_fold"/>
</dbReference>
<name>A0ABT4GIY4_9BACL</name>
<keyword evidence="5" id="KW-0676">Redox-active center</keyword>
<comment type="similarity">
    <text evidence="1">Belongs to the thioredoxin family. DsbA subfamily.</text>
</comment>
<evidence type="ECO:0000256" key="5">
    <source>
        <dbReference type="ARBA" id="ARBA00023284"/>
    </source>
</evidence>
<sequence>MANYKKSKVQSKGSLKPLVLITLVIVVVFVTLFMISQKNKKENQQPVSFQEQLSLVNQPVMGKDDAPVTLIEFGDYKCPSCKAWGEQVYPQLKKDYIDTGKVKFAYINVLFHGTESMLGALAGESVFTQNPKAFWPFHKALFDAQPKENHDGLWITEAKVIEIAKASAPQIDLVKLKEDLTNQTALPQVKTDNDLVGKYGIQQTPTIMINGEILKDPFDVNKMKSVLEKYLGVTK</sequence>
<feature type="transmembrane region" description="Helical" evidence="6">
    <location>
        <begin position="15"/>
        <end position="35"/>
    </location>
</feature>
<keyword evidence="6" id="KW-0812">Transmembrane</keyword>
<reference evidence="8 9" key="1">
    <citation type="submission" date="2022-05" db="EMBL/GenBank/DDBJ databases">
        <title>Genome Sequencing of Bee-Associated Microbes.</title>
        <authorList>
            <person name="Dunlap C."/>
        </authorList>
    </citation>
    <scope>NUCLEOTIDE SEQUENCE [LARGE SCALE GENOMIC DNA]</scope>
    <source>
        <strain evidence="8 9">NRRL B-14421</strain>
    </source>
</reference>
<keyword evidence="2" id="KW-0732">Signal</keyword>
<evidence type="ECO:0000313" key="8">
    <source>
        <dbReference type="EMBL" id="MCY9696146.1"/>
    </source>
</evidence>
<gene>
    <name evidence="8" type="ORF">M5X19_25080</name>
</gene>
<organism evidence="8 9">
    <name type="scientific">Paenibacillus alginolyticus</name>
    <dbReference type="NCBI Taxonomy" id="59839"/>
    <lineage>
        <taxon>Bacteria</taxon>
        <taxon>Bacillati</taxon>
        <taxon>Bacillota</taxon>
        <taxon>Bacilli</taxon>
        <taxon>Bacillales</taxon>
        <taxon>Paenibacillaceae</taxon>
        <taxon>Paenibacillus</taxon>
    </lineage>
</organism>
<dbReference type="PROSITE" id="PS51352">
    <property type="entry name" value="THIOREDOXIN_2"/>
    <property type="match status" value="1"/>
</dbReference>
<dbReference type="Proteomes" id="UP001527099">
    <property type="component" value="Unassembled WGS sequence"/>
</dbReference>
<dbReference type="InterPro" id="IPR013766">
    <property type="entry name" value="Thioredoxin_domain"/>
</dbReference>
<keyword evidence="6" id="KW-1133">Transmembrane helix</keyword>
<evidence type="ECO:0000259" key="7">
    <source>
        <dbReference type="PROSITE" id="PS51352"/>
    </source>
</evidence>
<feature type="domain" description="Thioredoxin" evidence="7">
    <location>
        <begin position="26"/>
        <end position="232"/>
    </location>
</feature>
<dbReference type="Gene3D" id="3.40.30.10">
    <property type="entry name" value="Glutaredoxin"/>
    <property type="match status" value="1"/>
</dbReference>
<evidence type="ECO:0000256" key="1">
    <source>
        <dbReference type="ARBA" id="ARBA00005791"/>
    </source>
</evidence>
<dbReference type="EMBL" id="JAMDMX010000090">
    <property type="protein sequence ID" value="MCY9696146.1"/>
    <property type="molecule type" value="Genomic_DNA"/>
</dbReference>
<keyword evidence="3" id="KW-0560">Oxidoreductase</keyword>
<dbReference type="PANTHER" id="PTHR13887">
    <property type="entry name" value="GLUTATHIONE S-TRANSFERASE KAPPA"/>
    <property type="match status" value="1"/>
</dbReference>
<comment type="caution">
    <text evidence="8">The sequence shown here is derived from an EMBL/GenBank/DDBJ whole genome shotgun (WGS) entry which is preliminary data.</text>
</comment>
<dbReference type="PANTHER" id="PTHR13887:SF14">
    <property type="entry name" value="DISULFIDE BOND FORMATION PROTEIN D"/>
    <property type="match status" value="1"/>
</dbReference>
<protein>
    <submittedName>
        <fullName evidence="8">DsbA family protein</fullName>
    </submittedName>
</protein>
<evidence type="ECO:0000313" key="9">
    <source>
        <dbReference type="Proteomes" id="UP001527099"/>
    </source>
</evidence>
<dbReference type="RefSeq" id="WP_268617304.1">
    <property type="nucleotide sequence ID" value="NZ_JAMDMX010000090.1"/>
</dbReference>
<dbReference type="SUPFAM" id="SSF52833">
    <property type="entry name" value="Thioredoxin-like"/>
    <property type="match status" value="1"/>
</dbReference>
<evidence type="ECO:0000256" key="3">
    <source>
        <dbReference type="ARBA" id="ARBA00023002"/>
    </source>
</evidence>